<dbReference type="EMBL" id="BK015710">
    <property type="protein sequence ID" value="DAE21218.1"/>
    <property type="molecule type" value="Genomic_DNA"/>
</dbReference>
<protein>
    <submittedName>
        <fullName evidence="1">Tail tube protein</fullName>
    </submittedName>
</protein>
<name>A0A8S5QQE5_9CAUD</name>
<sequence>MDKIVPEKLINFRAYHNGKDLLGITDIELPSIKYMTETIKGAGIAGEIDSPTLGHYASIETKLNWRAIVKPLFELAATHGLHLDMRGAQQMYDPATAQYKVVPVKVVIEGTPKTAELGKFDVGAATGSSNTIETTYIKIEVDKKTVLEIDKYNFIATVNGEDYLADVREALGL</sequence>
<evidence type="ECO:0000313" key="1">
    <source>
        <dbReference type="EMBL" id="DAE21218.1"/>
    </source>
</evidence>
<accession>A0A8S5QQE5</accession>
<dbReference type="Pfam" id="PF04985">
    <property type="entry name" value="Phage_tube"/>
    <property type="match status" value="1"/>
</dbReference>
<proteinExistence type="predicted"/>
<reference evidence="1" key="1">
    <citation type="journal article" date="2021" name="Proc. Natl. Acad. Sci. U.S.A.">
        <title>A Catalog of Tens of Thousands of Viruses from Human Metagenomes Reveals Hidden Associations with Chronic Diseases.</title>
        <authorList>
            <person name="Tisza M.J."/>
            <person name="Buck C.B."/>
        </authorList>
    </citation>
    <scope>NUCLEOTIDE SEQUENCE</scope>
    <source>
        <strain evidence="1">CtkvU4</strain>
    </source>
</reference>
<organism evidence="1">
    <name type="scientific">Caudovirales sp. ctkvU4</name>
    <dbReference type="NCBI Taxonomy" id="2826783"/>
    <lineage>
        <taxon>Viruses</taxon>
        <taxon>Duplodnaviria</taxon>
        <taxon>Heunggongvirae</taxon>
        <taxon>Uroviricota</taxon>
        <taxon>Caudoviricetes</taxon>
    </lineage>
</organism>
<dbReference type="InterPro" id="IPR006498">
    <property type="entry name" value="Tail_tube"/>
</dbReference>